<dbReference type="SUPFAM" id="SSF54427">
    <property type="entry name" value="NTF2-like"/>
    <property type="match status" value="1"/>
</dbReference>
<sequence>MDATGLRPALAESWAAVKDWIGSPAHREAVRRLGRAASRGDLAGMRALMHPGVAVVVDRGDEQTPTIRVVRGPDDASVLLAHGFANGEGVSIEERSVNGQAGLMLTRTGAPLAAIAVDFTGSLVSMIWVRLNPAPLKRWNTV</sequence>
<dbReference type="EMBL" id="CP157390">
    <property type="protein sequence ID" value="XBM48473.1"/>
    <property type="molecule type" value="Genomic_DNA"/>
</dbReference>
<dbReference type="GO" id="GO:0016987">
    <property type="term" value="F:sigma factor activity"/>
    <property type="evidence" value="ECO:0007669"/>
    <property type="project" value="TreeGrafter"/>
</dbReference>
<dbReference type="PANTHER" id="PTHR30173:SF36">
    <property type="entry name" value="ECF RNA POLYMERASE SIGMA FACTOR SIGJ"/>
    <property type="match status" value="1"/>
</dbReference>
<evidence type="ECO:0000313" key="1">
    <source>
        <dbReference type="EMBL" id="XBM48473.1"/>
    </source>
</evidence>
<gene>
    <name evidence="1" type="ORF">AAME72_01125</name>
</gene>
<dbReference type="RefSeq" id="WP_348788423.1">
    <property type="nucleotide sequence ID" value="NZ_CP157390.1"/>
</dbReference>
<name>A0AAU7GET2_9MICO</name>
<dbReference type="AlphaFoldDB" id="A0AAU7GET2"/>
<organism evidence="1">
    <name type="scientific">Leifsonia sp. NPDC080035</name>
    <dbReference type="NCBI Taxonomy" id="3143936"/>
    <lineage>
        <taxon>Bacteria</taxon>
        <taxon>Bacillati</taxon>
        <taxon>Actinomycetota</taxon>
        <taxon>Actinomycetes</taxon>
        <taxon>Micrococcales</taxon>
        <taxon>Microbacteriaceae</taxon>
        <taxon>Leifsonia</taxon>
    </lineage>
</organism>
<proteinExistence type="predicted"/>
<reference evidence="1" key="1">
    <citation type="submission" date="2024-05" db="EMBL/GenBank/DDBJ databases">
        <title>The Natural Products Discovery Center: Release of the First 8490 Sequenced Strains for Exploring Actinobacteria Biosynthetic Diversity.</title>
        <authorList>
            <person name="Kalkreuter E."/>
            <person name="Kautsar S.A."/>
            <person name="Yang D."/>
            <person name="Bader C.D."/>
            <person name="Teijaro C.N."/>
            <person name="Fluegel L."/>
            <person name="Davis C.M."/>
            <person name="Simpson J.R."/>
            <person name="Lauterbach L."/>
            <person name="Steele A.D."/>
            <person name="Gui C."/>
            <person name="Meng S."/>
            <person name="Li G."/>
            <person name="Viehrig K."/>
            <person name="Ye F."/>
            <person name="Su P."/>
            <person name="Kiefer A.F."/>
            <person name="Nichols A."/>
            <person name="Cepeda A.J."/>
            <person name="Yan W."/>
            <person name="Fan B."/>
            <person name="Jiang Y."/>
            <person name="Adhikari A."/>
            <person name="Zheng C.-J."/>
            <person name="Schuster L."/>
            <person name="Cowan T.M."/>
            <person name="Smanski M.J."/>
            <person name="Chevrette M.G."/>
            <person name="de Carvalho L.P.S."/>
            <person name="Shen B."/>
        </authorList>
    </citation>
    <scope>NUCLEOTIDE SEQUENCE</scope>
    <source>
        <strain evidence="1">NPDC080035</strain>
    </source>
</reference>
<dbReference type="Gene3D" id="3.10.450.50">
    <property type="match status" value="1"/>
</dbReference>
<protein>
    <submittedName>
        <fullName evidence="1">Uncharacterized protein</fullName>
    </submittedName>
</protein>
<accession>A0AAU7GET2</accession>
<dbReference type="PANTHER" id="PTHR30173">
    <property type="entry name" value="SIGMA 19 FACTOR"/>
    <property type="match status" value="1"/>
</dbReference>
<dbReference type="InterPro" id="IPR052704">
    <property type="entry name" value="ECF_Sigma-70_Domain"/>
</dbReference>
<dbReference type="InterPro" id="IPR032710">
    <property type="entry name" value="NTF2-like_dom_sf"/>
</dbReference>